<dbReference type="EMBL" id="CP043930">
    <property type="protein sequence ID" value="QGQ25784.1"/>
    <property type="molecule type" value="Genomic_DNA"/>
</dbReference>
<dbReference type="RefSeq" id="WP_155366380.1">
    <property type="nucleotide sequence ID" value="NZ_CP043930.1"/>
</dbReference>
<sequence length="110" mass="12041">MAIPHAESGTIIKIDPLKQKLSETKTHTLAKTDKLEIIRLVMKKGKEISPHSSPGPITVQCLEGRVQFSTQGKDLDMVPGNLTFLNGGETHSVKAIEDSSLLLTLQIMKH</sequence>
<dbReference type="PANTHER" id="PTHR37694:SF1">
    <property type="entry name" value="SLR8022 PROTEIN"/>
    <property type="match status" value="1"/>
</dbReference>
<dbReference type="Proteomes" id="UP000427281">
    <property type="component" value="Chromosome"/>
</dbReference>
<protein>
    <submittedName>
        <fullName evidence="1">Cupin domain-containing protein</fullName>
    </submittedName>
</protein>
<gene>
    <name evidence="1" type="ORF">F1728_25295</name>
</gene>
<dbReference type="KEGG" id="gim:F1728_25295"/>
<name>A0A6I6AGL7_9PLAN</name>
<reference evidence="1 2" key="1">
    <citation type="submission" date="2019-09" db="EMBL/GenBank/DDBJ databases">
        <title>Gimesia benthica sp. nov., a novel bacterium isolated from deep-sea water of the Northwest Indian Ocean.</title>
        <authorList>
            <person name="Dai X."/>
        </authorList>
    </citation>
    <scope>NUCLEOTIDE SEQUENCE [LARGE SCALE GENOMIC DNA]</scope>
    <source>
        <strain evidence="1 2">E7</strain>
    </source>
</reference>
<dbReference type="Gene3D" id="2.60.120.10">
    <property type="entry name" value="Jelly Rolls"/>
    <property type="match status" value="1"/>
</dbReference>
<dbReference type="InterPro" id="IPR011051">
    <property type="entry name" value="RmlC_Cupin_sf"/>
</dbReference>
<evidence type="ECO:0000313" key="1">
    <source>
        <dbReference type="EMBL" id="QGQ25784.1"/>
    </source>
</evidence>
<dbReference type="PANTHER" id="PTHR37694">
    <property type="entry name" value="SLR8022 PROTEIN"/>
    <property type="match status" value="1"/>
</dbReference>
<dbReference type="AlphaFoldDB" id="A0A6I6AGL7"/>
<dbReference type="InterPro" id="IPR014710">
    <property type="entry name" value="RmlC-like_jellyroll"/>
</dbReference>
<keyword evidence="2" id="KW-1185">Reference proteome</keyword>
<organism evidence="1 2">
    <name type="scientific">Gimesia benthica</name>
    <dbReference type="NCBI Taxonomy" id="2608982"/>
    <lineage>
        <taxon>Bacteria</taxon>
        <taxon>Pseudomonadati</taxon>
        <taxon>Planctomycetota</taxon>
        <taxon>Planctomycetia</taxon>
        <taxon>Planctomycetales</taxon>
        <taxon>Planctomycetaceae</taxon>
        <taxon>Gimesia</taxon>
    </lineage>
</organism>
<proteinExistence type="predicted"/>
<accession>A0A6I6AGL7</accession>
<evidence type="ECO:0000313" key="2">
    <source>
        <dbReference type="Proteomes" id="UP000427281"/>
    </source>
</evidence>
<dbReference type="CDD" id="cd02230">
    <property type="entry name" value="cupin_HP0902-like"/>
    <property type="match status" value="1"/>
</dbReference>
<dbReference type="SUPFAM" id="SSF51182">
    <property type="entry name" value="RmlC-like cupins"/>
    <property type="match status" value="1"/>
</dbReference>